<reference evidence="2 3" key="1">
    <citation type="submission" date="2016-09" db="EMBL/GenBank/DDBJ databases">
        <title>Draft genome sequence for the type strain of Desulfuribacillus alkaliarsenatis AHT28, an obligately anaerobic, sulfidogenic bacterium isolated from Russian soda lake sediments.</title>
        <authorList>
            <person name="Abin C.A."/>
            <person name="Hollibaugh J.T."/>
        </authorList>
    </citation>
    <scope>NUCLEOTIDE SEQUENCE [LARGE SCALE GENOMIC DNA]</scope>
    <source>
        <strain evidence="2 3">AHT28</strain>
    </source>
</reference>
<evidence type="ECO:0008006" key="4">
    <source>
        <dbReference type="Google" id="ProtNLM"/>
    </source>
</evidence>
<dbReference type="EMBL" id="MIJE01000001">
    <property type="protein sequence ID" value="OEF98736.1"/>
    <property type="molecule type" value="Genomic_DNA"/>
</dbReference>
<sequence length="267" mass="30761">MYIYMGMKKLLVITLCIFLININFVTITLASDNSSRITNNGQNINDYSSQVIYFINHEKYAQAKEVLLQMINYYLSMVSQVDISLEAHNAYTQQLLVVKSELSRGNINRLLLIEESYKLHIASEVLSKQSYTEFAKQMDLFHKSAVNLLNELDKNSDSEINNMVNELEENFLIVSIAMQIMYPQEYHNQISSIINYLKKVDSRQIQSAKEAIEYLATTLEKLNDHAQQAHGQLVYTTMTPQSYLMGISAVTAIAIMTIFWRRWKLAS</sequence>
<dbReference type="OrthoDB" id="9834037at2"/>
<protein>
    <recommendedName>
        <fullName evidence="4">Sporulation protein YpjB</fullName>
    </recommendedName>
</protein>
<gene>
    <name evidence="2" type="ORF">BHF68_03495</name>
</gene>
<comment type="caution">
    <text evidence="2">The sequence shown here is derived from an EMBL/GenBank/DDBJ whole genome shotgun (WGS) entry which is preliminary data.</text>
</comment>
<dbReference type="AlphaFoldDB" id="A0A1E5G6D8"/>
<dbReference type="Proteomes" id="UP000094296">
    <property type="component" value="Unassembled WGS sequence"/>
</dbReference>
<proteinExistence type="predicted"/>
<evidence type="ECO:0000313" key="2">
    <source>
        <dbReference type="EMBL" id="OEF98736.1"/>
    </source>
</evidence>
<keyword evidence="1" id="KW-1133">Transmembrane helix</keyword>
<keyword evidence="1" id="KW-0812">Transmembrane</keyword>
<accession>A0A1E5G6D8</accession>
<evidence type="ECO:0000313" key="3">
    <source>
        <dbReference type="Proteomes" id="UP000094296"/>
    </source>
</evidence>
<keyword evidence="3" id="KW-1185">Reference proteome</keyword>
<keyword evidence="1" id="KW-0472">Membrane</keyword>
<feature type="transmembrane region" description="Helical" evidence="1">
    <location>
        <begin position="242"/>
        <end position="260"/>
    </location>
</feature>
<name>A0A1E5G6D8_9FIRM</name>
<evidence type="ECO:0000256" key="1">
    <source>
        <dbReference type="SAM" id="Phobius"/>
    </source>
</evidence>
<dbReference type="RefSeq" id="WP_069642228.1">
    <property type="nucleotide sequence ID" value="NZ_MIJE01000001.1"/>
</dbReference>
<organism evidence="2 3">
    <name type="scientific">Desulfuribacillus alkaliarsenatis</name>
    <dbReference type="NCBI Taxonomy" id="766136"/>
    <lineage>
        <taxon>Bacteria</taxon>
        <taxon>Bacillati</taxon>
        <taxon>Bacillota</taxon>
        <taxon>Desulfuribacillia</taxon>
        <taxon>Desulfuribacillales</taxon>
        <taxon>Desulfuribacillaceae</taxon>
        <taxon>Desulfuribacillus</taxon>
    </lineage>
</organism>